<organism evidence="1 2">
    <name type="scientific">Bacillus xiamenensis</name>
    <dbReference type="NCBI Taxonomy" id="1178537"/>
    <lineage>
        <taxon>Bacteria</taxon>
        <taxon>Bacillati</taxon>
        <taxon>Bacillota</taxon>
        <taxon>Bacilli</taxon>
        <taxon>Bacillales</taxon>
        <taxon>Bacillaceae</taxon>
        <taxon>Bacillus</taxon>
    </lineage>
</organism>
<dbReference type="AlphaFoldDB" id="A0AAC9IHM2"/>
<dbReference type="Proteomes" id="UP000177709">
    <property type="component" value="Chromosome"/>
</dbReference>
<proteinExistence type="predicted"/>
<name>A0AAC9IHM2_9BACI</name>
<sequence length="66" mass="7956">MKHDEIKVFHTPDFFLLFIRAPIYSKFNRKRNDSNEHKNSIIHFPPFGFVKKDIEKKHSDDKKVKA</sequence>
<gene>
    <name evidence="1" type="ORF">BK049_02515</name>
</gene>
<evidence type="ECO:0000313" key="2">
    <source>
        <dbReference type="Proteomes" id="UP000177709"/>
    </source>
</evidence>
<dbReference type="EMBL" id="CP017786">
    <property type="protein sequence ID" value="AOZ87673.1"/>
    <property type="molecule type" value="Genomic_DNA"/>
</dbReference>
<protein>
    <submittedName>
        <fullName evidence="1">Uncharacterized protein</fullName>
    </submittedName>
</protein>
<reference evidence="1 2" key="1">
    <citation type="submission" date="2016-10" db="EMBL/GenBank/DDBJ databases">
        <title>Whole genome sequence of hyper active fibrinolysis bacterium Bacillus pumilus strain VV3 isolated from fermented rice.</title>
        <authorList>
            <person name="Mariadas V.A."/>
            <person name="Vijayaraghavan P."/>
            <person name="Dhandapani V."/>
        </authorList>
    </citation>
    <scope>NUCLEOTIDE SEQUENCE [LARGE SCALE GENOMIC DNA]</scope>
    <source>
        <strain evidence="1 2">VV3</strain>
    </source>
</reference>
<accession>A0AAC9IHM2</accession>
<dbReference type="KEGG" id="bxi:BK049_02515"/>
<evidence type="ECO:0000313" key="1">
    <source>
        <dbReference type="EMBL" id="AOZ87673.1"/>
    </source>
</evidence>